<dbReference type="EMBL" id="JANARS010000002">
    <property type="protein sequence ID" value="MCP3421289.1"/>
    <property type="molecule type" value="Genomic_DNA"/>
</dbReference>
<evidence type="ECO:0000313" key="2">
    <source>
        <dbReference type="Proteomes" id="UP001204524"/>
    </source>
</evidence>
<dbReference type="RefSeq" id="WP_254180511.1">
    <property type="nucleotide sequence ID" value="NZ_JANARS010000002.1"/>
</dbReference>
<dbReference type="SUPFAM" id="SSF56784">
    <property type="entry name" value="HAD-like"/>
    <property type="match status" value="1"/>
</dbReference>
<dbReference type="SFLD" id="SFLDS00003">
    <property type="entry name" value="Haloacid_Dehalogenase"/>
    <property type="match status" value="1"/>
</dbReference>
<name>A0ABT1KVA8_9ACTN</name>
<keyword evidence="2" id="KW-1185">Reference proteome</keyword>
<evidence type="ECO:0000313" key="1">
    <source>
        <dbReference type="EMBL" id="MCP3421289.1"/>
    </source>
</evidence>
<dbReference type="NCBIfam" id="TIGR01509">
    <property type="entry name" value="HAD-SF-IA-v3"/>
    <property type="match status" value="1"/>
</dbReference>
<dbReference type="InterPro" id="IPR036412">
    <property type="entry name" value="HAD-like_sf"/>
</dbReference>
<dbReference type="Proteomes" id="UP001204524">
    <property type="component" value="Unassembled WGS sequence"/>
</dbReference>
<dbReference type="Gene3D" id="3.40.50.1000">
    <property type="entry name" value="HAD superfamily/HAD-like"/>
    <property type="match status" value="1"/>
</dbReference>
<gene>
    <name evidence="1" type="ORF">NCI01_05740</name>
</gene>
<protein>
    <submittedName>
        <fullName evidence="1">HAD family phosphatase</fullName>
    </submittedName>
</protein>
<dbReference type="InterPro" id="IPR023214">
    <property type="entry name" value="HAD_sf"/>
</dbReference>
<dbReference type="PANTHER" id="PTHR43611:SF3">
    <property type="entry name" value="FLAVIN MONONUCLEOTIDE HYDROLASE 1, CHLOROPLATIC"/>
    <property type="match status" value="1"/>
</dbReference>
<reference evidence="1 2" key="1">
    <citation type="submission" date="2022-06" db="EMBL/GenBank/DDBJ databases">
        <authorList>
            <person name="So Y."/>
        </authorList>
    </citation>
    <scope>NUCLEOTIDE SEQUENCE [LARGE SCALE GENOMIC DNA]</scope>
    <source>
        <strain evidence="1 2">STR3</strain>
    </source>
</reference>
<dbReference type="CDD" id="cd02603">
    <property type="entry name" value="HAD_sEH-N_like"/>
    <property type="match status" value="1"/>
</dbReference>
<dbReference type="PANTHER" id="PTHR43611">
    <property type="entry name" value="ALPHA-D-GLUCOSE 1-PHOSPHATE PHOSPHATASE"/>
    <property type="match status" value="1"/>
</dbReference>
<proteinExistence type="predicted"/>
<comment type="caution">
    <text evidence="1">The sequence shown here is derived from an EMBL/GenBank/DDBJ whole genome shotgun (WGS) entry which is preliminary data.</text>
</comment>
<dbReference type="SFLD" id="SFLDG01129">
    <property type="entry name" value="C1.5:_HAD__Beta-PGM__Phosphata"/>
    <property type="match status" value="1"/>
</dbReference>
<sequence>MAIRAVVFDVGGVLEVIDDSVFPAPAERRLGLAAGTIAGGLAGLPGDAVVGEVTEQQVRAEWQRALALDDEQVDALLDDFWRWYVGTLDRPLLDWFAAQRPERLTAILSNSGPGARERERCHGFEDVTDDIVYSHEVGLAKPDPRAYELVTRRLGVRPEEVLFLDDVEANVVAAQALGWHAVLHLDTGASIAEMQRIIDSAAGV</sequence>
<dbReference type="Gene3D" id="1.10.150.240">
    <property type="entry name" value="Putative phosphatase, domain 2"/>
    <property type="match status" value="1"/>
</dbReference>
<dbReference type="Pfam" id="PF00702">
    <property type="entry name" value="Hydrolase"/>
    <property type="match status" value="1"/>
</dbReference>
<organism evidence="1 2">
    <name type="scientific">Nocardioides pinisoli</name>
    <dbReference type="NCBI Taxonomy" id="2950279"/>
    <lineage>
        <taxon>Bacteria</taxon>
        <taxon>Bacillati</taxon>
        <taxon>Actinomycetota</taxon>
        <taxon>Actinomycetes</taxon>
        <taxon>Propionibacteriales</taxon>
        <taxon>Nocardioidaceae</taxon>
        <taxon>Nocardioides</taxon>
    </lineage>
</organism>
<dbReference type="InterPro" id="IPR006439">
    <property type="entry name" value="HAD-SF_hydro_IA"/>
</dbReference>
<dbReference type="InterPro" id="IPR023198">
    <property type="entry name" value="PGP-like_dom2"/>
</dbReference>
<accession>A0ABT1KVA8</accession>